<dbReference type="InterPro" id="IPR058163">
    <property type="entry name" value="LysR-type_TF_proteobact-type"/>
</dbReference>
<name>F8GR93_CUPNN</name>
<evidence type="ECO:0000259" key="6">
    <source>
        <dbReference type="PROSITE" id="PS50931"/>
    </source>
</evidence>
<feature type="region of interest" description="Disordered" evidence="5">
    <location>
        <begin position="1"/>
        <end position="20"/>
    </location>
</feature>
<dbReference type="PANTHER" id="PTHR30537">
    <property type="entry name" value="HTH-TYPE TRANSCRIPTIONAL REGULATOR"/>
    <property type="match status" value="1"/>
</dbReference>
<dbReference type="CDD" id="cd08473">
    <property type="entry name" value="PBP2_CrgA_like_4"/>
    <property type="match status" value="1"/>
</dbReference>
<dbReference type="GO" id="GO:0043565">
    <property type="term" value="F:sequence-specific DNA binding"/>
    <property type="evidence" value="ECO:0007669"/>
    <property type="project" value="TreeGrafter"/>
</dbReference>
<evidence type="ECO:0000313" key="7">
    <source>
        <dbReference type="EMBL" id="AEI80837.1"/>
    </source>
</evidence>
<dbReference type="SUPFAM" id="SSF46785">
    <property type="entry name" value="Winged helix' DNA-binding domain"/>
    <property type="match status" value="1"/>
</dbReference>
<dbReference type="GO" id="GO:0003700">
    <property type="term" value="F:DNA-binding transcription factor activity"/>
    <property type="evidence" value="ECO:0007669"/>
    <property type="project" value="InterPro"/>
</dbReference>
<keyword evidence="3" id="KW-0238">DNA-binding</keyword>
<feature type="domain" description="HTH lysR-type" evidence="6">
    <location>
        <begin position="54"/>
        <end position="111"/>
    </location>
</feature>
<evidence type="ECO:0000256" key="5">
    <source>
        <dbReference type="SAM" id="MobiDB-lite"/>
    </source>
</evidence>
<keyword evidence="4" id="KW-0804">Transcription</keyword>
<dbReference type="PANTHER" id="PTHR30537:SF31">
    <property type="entry name" value="TRANSCRIPTIONAL REGULATOR, LYSR FAMILY"/>
    <property type="match status" value="1"/>
</dbReference>
<dbReference type="Pfam" id="PF00126">
    <property type="entry name" value="HTH_1"/>
    <property type="match status" value="1"/>
</dbReference>
<dbReference type="Proteomes" id="UP000006798">
    <property type="component" value="Chromosome 2"/>
</dbReference>
<dbReference type="FunFam" id="1.10.10.10:FF:000001">
    <property type="entry name" value="LysR family transcriptional regulator"/>
    <property type="match status" value="1"/>
</dbReference>
<dbReference type="KEGG" id="cnc:CNE_2c18820"/>
<dbReference type="Pfam" id="PF03466">
    <property type="entry name" value="LysR_substrate"/>
    <property type="match status" value="1"/>
</dbReference>
<evidence type="ECO:0000256" key="3">
    <source>
        <dbReference type="ARBA" id="ARBA00023125"/>
    </source>
</evidence>
<dbReference type="InterPro" id="IPR000847">
    <property type="entry name" value="LysR_HTH_N"/>
</dbReference>
<dbReference type="InterPro" id="IPR036388">
    <property type="entry name" value="WH-like_DNA-bd_sf"/>
</dbReference>
<evidence type="ECO:0000313" key="8">
    <source>
        <dbReference type="Proteomes" id="UP000006798"/>
    </source>
</evidence>
<dbReference type="GO" id="GO:0006351">
    <property type="term" value="P:DNA-templated transcription"/>
    <property type="evidence" value="ECO:0007669"/>
    <property type="project" value="TreeGrafter"/>
</dbReference>
<comment type="similarity">
    <text evidence="1">Belongs to the LysR transcriptional regulatory family.</text>
</comment>
<dbReference type="EMBL" id="CP002878">
    <property type="protein sequence ID" value="AEI80837.1"/>
    <property type="molecule type" value="Genomic_DNA"/>
</dbReference>
<reference evidence="7 8" key="1">
    <citation type="journal article" date="2011" name="J. Bacteriol.">
        <title>Complete genome sequence of the type strain Cupriavidus necator N-1.</title>
        <authorList>
            <person name="Poehlein A."/>
            <person name="Kusian B."/>
            <person name="Friedrich B."/>
            <person name="Daniel R."/>
            <person name="Bowien B."/>
        </authorList>
    </citation>
    <scope>NUCLEOTIDE SEQUENCE [LARGE SCALE GENOMIC DNA]</scope>
    <source>
        <strain evidence="8">ATCC 43291 / DSM 13513 / CCUG 52238 / LMG 8453 / N-1</strain>
    </source>
</reference>
<keyword evidence="7" id="KW-0378">Hydrolase</keyword>
<accession>F8GR93</accession>
<dbReference type="PROSITE" id="PS50931">
    <property type="entry name" value="HTH_LYSR"/>
    <property type="match status" value="1"/>
</dbReference>
<gene>
    <name evidence="7" type="ordered locus">CNE_2c18820</name>
</gene>
<dbReference type="InterPro" id="IPR005119">
    <property type="entry name" value="LysR_subst-bd"/>
</dbReference>
<dbReference type="GO" id="GO:0016787">
    <property type="term" value="F:hydrolase activity"/>
    <property type="evidence" value="ECO:0007669"/>
    <property type="project" value="UniProtKB-KW"/>
</dbReference>
<dbReference type="HOGENOM" id="CLU_039613_16_2_4"/>
<dbReference type="InterPro" id="IPR036390">
    <property type="entry name" value="WH_DNA-bd_sf"/>
</dbReference>
<protein>
    <submittedName>
        <fullName evidence="7">Hydrolase isochorismatase family</fullName>
    </submittedName>
</protein>
<evidence type="ECO:0000256" key="1">
    <source>
        <dbReference type="ARBA" id="ARBA00009437"/>
    </source>
</evidence>
<dbReference type="AlphaFoldDB" id="F8GR93"/>
<evidence type="ECO:0000256" key="4">
    <source>
        <dbReference type="ARBA" id="ARBA00023163"/>
    </source>
</evidence>
<dbReference type="Gene3D" id="3.40.190.290">
    <property type="match status" value="1"/>
</dbReference>
<keyword evidence="2" id="KW-0805">Transcription regulation</keyword>
<dbReference type="SUPFAM" id="SSF53850">
    <property type="entry name" value="Periplasmic binding protein-like II"/>
    <property type="match status" value="1"/>
</dbReference>
<proteinExistence type="inferred from homology"/>
<organism evidence="7 8">
    <name type="scientific">Cupriavidus necator (strain ATCC 43291 / DSM 13513 / CCUG 52238 / LMG 8453 / N-1)</name>
    <name type="common">Ralstonia eutropha</name>
    <dbReference type="NCBI Taxonomy" id="1042878"/>
    <lineage>
        <taxon>Bacteria</taxon>
        <taxon>Pseudomonadati</taxon>
        <taxon>Pseudomonadota</taxon>
        <taxon>Betaproteobacteria</taxon>
        <taxon>Burkholderiales</taxon>
        <taxon>Burkholderiaceae</taxon>
        <taxon>Cupriavidus</taxon>
    </lineage>
</organism>
<dbReference type="NCBIfam" id="NF011573">
    <property type="entry name" value="PRK14997.1"/>
    <property type="match status" value="1"/>
</dbReference>
<dbReference type="Gene3D" id="1.10.10.10">
    <property type="entry name" value="Winged helix-like DNA-binding domain superfamily/Winged helix DNA-binding domain"/>
    <property type="match status" value="1"/>
</dbReference>
<evidence type="ECO:0000256" key="2">
    <source>
        <dbReference type="ARBA" id="ARBA00023015"/>
    </source>
</evidence>
<sequence>MWLSPMRLAKPATRGSPKPTVWAKHRSWQIAPVGRKICPQRPTGRTTGAARLHPDLNDLYYFAQVVDHQGFAPAGRVLGIPKSKLSRRVAMLEERLGVRLIQRSTRRFSVTELGQTYYTHCKAMLVEAEAAESAIVQTRAEPSGLVRMSCPVALLHARVGDMIADFMAANPKVIVHLEATNRRVDVVAEGIDLAIRVRVPPLEDSDLVMRVLAERAWCFVASPALLAGHGPLLAPADLNALPTLDLGPPRPSHTWSLYGPDGASADLHHKPRLVTDDMIMLRTAAVAGAGIVQLPVMMMTDELRDGRLVKVLPDWSVRGGVIHAVFPSRRGLLPSVRELIDFLSQRFAQISEH</sequence>